<feature type="region of interest" description="Disordered" evidence="1">
    <location>
        <begin position="167"/>
        <end position="213"/>
    </location>
</feature>
<comment type="caution">
    <text evidence="2">The sequence shown here is derived from an EMBL/GenBank/DDBJ whole genome shotgun (WGS) entry which is preliminary data.</text>
</comment>
<protein>
    <submittedName>
        <fullName evidence="2">Uncharacterized protein</fullName>
    </submittedName>
</protein>
<gene>
    <name evidence="2" type="ORF">B0H15DRAFT_313293</name>
</gene>
<feature type="compositionally biased region" description="Low complexity" evidence="1">
    <location>
        <begin position="195"/>
        <end position="208"/>
    </location>
</feature>
<feature type="compositionally biased region" description="Polar residues" evidence="1">
    <location>
        <begin position="170"/>
        <end position="183"/>
    </location>
</feature>
<evidence type="ECO:0000313" key="3">
    <source>
        <dbReference type="Proteomes" id="UP001222325"/>
    </source>
</evidence>
<reference evidence="2" key="1">
    <citation type="submission" date="2023-03" db="EMBL/GenBank/DDBJ databases">
        <title>Massive genome expansion in bonnet fungi (Mycena s.s.) driven by repeated elements and novel gene families across ecological guilds.</title>
        <authorList>
            <consortium name="Lawrence Berkeley National Laboratory"/>
            <person name="Harder C.B."/>
            <person name="Miyauchi S."/>
            <person name="Viragh M."/>
            <person name="Kuo A."/>
            <person name="Thoen E."/>
            <person name="Andreopoulos B."/>
            <person name="Lu D."/>
            <person name="Skrede I."/>
            <person name="Drula E."/>
            <person name="Henrissat B."/>
            <person name="Morin E."/>
            <person name="Kohler A."/>
            <person name="Barry K."/>
            <person name="LaButti K."/>
            <person name="Morin E."/>
            <person name="Salamov A."/>
            <person name="Lipzen A."/>
            <person name="Mereny Z."/>
            <person name="Hegedus B."/>
            <person name="Baldrian P."/>
            <person name="Stursova M."/>
            <person name="Weitz H."/>
            <person name="Taylor A."/>
            <person name="Grigoriev I.V."/>
            <person name="Nagy L.G."/>
            <person name="Martin F."/>
            <person name="Kauserud H."/>
        </authorList>
    </citation>
    <scope>NUCLEOTIDE SEQUENCE</scope>
    <source>
        <strain evidence="2">CBHHK173m</strain>
    </source>
</reference>
<dbReference type="EMBL" id="JARJCN010000003">
    <property type="protein sequence ID" value="KAJ7102132.1"/>
    <property type="molecule type" value="Genomic_DNA"/>
</dbReference>
<evidence type="ECO:0000256" key="1">
    <source>
        <dbReference type="SAM" id="MobiDB-lite"/>
    </source>
</evidence>
<dbReference type="Proteomes" id="UP001222325">
    <property type="component" value="Unassembled WGS sequence"/>
</dbReference>
<accession>A0AAD6UIZ8</accession>
<evidence type="ECO:0000313" key="2">
    <source>
        <dbReference type="EMBL" id="KAJ7102132.1"/>
    </source>
</evidence>
<dbReference type="AlphaFoldDB" id="A0AAD6UIZ8"/>
<proteinExistence type="predicted"/>
<sequence length="260" mass="26967">MLEVLAHLSFLGSRSFLFLFAFFVLVPYHVAGQTINGQTFTNGLAVIDSPSPSNPGQAGSTISIALDVSGNGKLPPAATLPGSGLDTSYESLEIYLVSAQTNINITVSSGPAFLTGESGSTVKHLNWPIPSCVPAGDYNLTFYETSRFNGQGVFTITPIPIPISNPNPSAQCVNPNPLQAQPQPSKPLAQSPFVPGSTTPTSSGTNTGARTGSDPALTFTLTVTGGILNFPTVTVTASATPTTGSCFLFFLYQSTSLTIS</sequence>
<organism evidence="2 3">
    <name type="scientific">Mycena belliarum</name>
    <dbReference type="NCBI Taxonomy" id="1033014"/>
    <lineage>
        <taxon>Eukaryota</taxon>
        <taxon>Fungi</taxon>
        <taxon>Dikarya</taxon>
        <taxon>Basidiomycota</taxon>
        <taxon>Agaricomycotina</taxon>
        <taxon>Agaricomycetes</taxon>
        <taxon>Agaricomycetidae</taxon>
        <taxon>Agaricales</taxon>
        <taxon>Marasmiineae</taxon>
        <taxon>Mycenaceae</taxon>
        <taxon>Mycena</taxon>
    </lineage>
</organism>
<name>A0AAD6UIZ8_9AGAR</name>
<keyword evidence="3" id="KW-1185">Reference proteome</keyword>